<dbReference type="OrthoDB" id="1425700at2"/>
<proteinExistence type="predicted"/>
<dbReference type="AlphaFoldDB" id="A0A2T3NYE3"/>
<gene>
    <name evidence="2" type="ORF">C9I98_04555</name>
</gene>
<evidence type="ECO:0000313" key="2">
    <source>
        <dbReference type="EMBL" id="PSW21228.1"/>
    </source>
</evidence>
<keyword evidence="1" id="KW-0472">Membrane</keyword>
<keyword evidence="1" id="KW-1133">Transmembrane helix</keyword>
<reference evidence="2 3" key="1">
    <citation type="submission" date="2018-01" db="EMBL/GenBank/DDBJ databases">
        <title>Whole genome sequencing of Histamine producing bacteria.</title>
        <authorList>
            <person name="Butler K."/>
        </authorList>
    </citation>
    <scope>NUCLEOTIDE SEQUENCE [LARGE SCALE GENOMIC DNA]</scope>
    <source>
        <strain evidence="2 3">DSM 100436</strain>
    </source>
</reference>
<organism evidence="2 3">
    <name type="scientific">Photobacterium sanctipauli</name>
    <dbReference type="NCBI Taxonomy" id="1342794"/>
    <lineage>
        <taxon>Bacteria</taxon>
        <taxon>Pseudomonadati</taxon>
        <taxon>Pseudomonadota</taxon>
        <taxon>Gammaproteobacteria</taxon>
        <taxon>Vibrionales</taxon>
        <taxon>Vibrionaceae</taxon>
        <taxon>Photobacterium</taxon>
    </lineage>
</organism>
<dbReference type="EMBL" id="PYMA01000002">
    <property type="protein sequence ID" value="PSW21228.1"/>
    <property type="molecule type" value="Genomic_DNA"/>
</dbReference>
<evidence type="ECO:0000256" key="1">
    <source>
        <dbReference type="SAM" id="Phobius"/>
    </source>
</evidence>
<evidence type="ECO:0000313" key="3">
    <source>
        <dbReference type="Proteomes" id="UP000241771"/>
    </source>
</evidence>
<feature type="transmembrane region" description="Helical" evidence="1">
    <location>
        <begin position="21"/>
        <end position="40"/>
    </location>
</feature>
<feature type="transmembrane region" description="Helical" evidence="1">
    <location>
        <begin position="108"/>
        <end position="129"/>
    </location>
</feature>
<feature type="transmembrane region" description="Helical" evidence="1">
    <location>
        <begin position="60"/>
        <end position="78"/>
    </location>
</feature>
<dbReference type="Proteomes" id="UP000241771">
    <property type="component" value="Unassembled WGS sequence"/>
</dbReference>
<comment type="caution">
    <text evidence="2">The sequence shown here is derived from an EMBL/GenBank/DDBJ whole genome shotgun (WGS) entry which is preliminary data.</text>
</comment>
<feature type="transmembrane region" description="Helical" evidence="1">
    <location>
        <begin position="85"/>
        <end position="102"/>
    </location>
</feature>
<name>A0A2T3NYE3_9GAMM</name>
<sequence>MQSAIPHDDSKTLSIHTFQPLFSNISLFFVLALLLTLSAFTIHFEANYPGFFFNASSIELLQESYLLISATVFYLIGARDQSQRPFAFLVAAFFSVMLIRELDEVLDYIAHGFWKYPAWAVAVVAICYATSNLNKTLTSLNAYFQHRSFGIMLMSVASLLVFSRIFGMNVLWSSLMPGGNHGMVKTFVEEGSELLSYSCLVFASLWYALPQLKKKA</sequence>
<keyword evidence="3" id="KW-1185">Reference proteome</keyword>
<dbReference type="RefSeq" id="WP_051901851.1">
    <property type="nucleotide sequence ID" value="NZ_JGVO01000053.1"/>
</dbReference>
<protein>
    <submittedName>
        <fullName evidence="2">Uncharacterized protein</fullName>
    </submittedName>
</protein>
<feature type="transmembrane region" description="Helical" evidence="1">
    <location>
        <begin position="192"/>
        <end position="209"/>
    </location>
</feature>
<feature type="transmembrane region" description="Helical" evidence="1">
    <location>
        <begin position="149"/>
        <end position="172"/>
    </location>
</feature>
<keyword evidence="1" id="KW-0812">Transmembrane</keyword>
<accession>A0A2T3NYE3</accession>